<protein>
    <submittedName>
        <fullName evidence="7">DUF86 domain-containing protein</fullName>
    </submittedName>
</protein>
<keyword evidence="4" id="KW-0547">Nucleotide-binding</keyword>
<keyword evidence="8" id="KW-1185">Reference proteome</keyword>
<comment type="similarity">
    <text evidence="6">Belongs to the HepT RNase toxin family.</text>
</comment>
<keyword evidence="1" id="KW-0597">Phosphoprotein</keyword>
<dbReference type="Pfam" id="PF01934">
    <property type="entry name" value="HepT-like"/>
    <property type="match status" value="1"/>
</dbReference>
<evidence type="ECO:0000256" key="3">
    <source>
        <dbReference type="ARBA" id="ARBA00022722"/>
    </source>
</evidence>
<dbReference type="KEGG" id="wdi:H9L19_04710"/>
<dbReference type="PANTHER" id="PTHR34139">
    <property type="entry name" value="UPF0331 PROTEIN MJ0127"/>
    <property type="match status" value="1"/>
</dbReference>
<dbReference type="GO" id="GO:0110001">
    <property type="term" value="C:toxin-antitoxin complex"/>
    <property type="evidence" value="ECO:0007669"/>
    <property type="project" value="InterPro"/>
</dbReference>
<gene>
    <name evidence="7" type="ORF">H9L19_04710</name>
</gene>
<evidence type="ECO:0000313" key="7">
    <source>
        <dbReference type="EMBL" id="QNN74725.1"/>
    </source>
</evidence>
<evidence type="ECO:0000313" key="8">
    <source>
        <dbReference type="Proteomes" id="UP000515800"/>
    </source>
</evidence>
<keyword evidence="5" id="KW-0378">Hydrolase</keyword>
<dbReference type="InterPro" id="IPR008201">
    <property type="entry name" value="HepT-like"/>
</dbReference>
<organism evidence="7 8">
    <name type="scientific">Weissella diestrammenae</name>
    <dbReference type="NCBI Taxonomy" id="1162633"/>
    <lineage>
        <taxon>Bacteria</taxon>
        <taxon>Bacillati</taxon>
        <taxon>Bacillota</taxon>
        <taxon>Bacilli</taxon>
        <taxon>Lactobacillales</taxon>
        <taxon>Lactobacillaceae</taxon>
        <taxon>Weissella</taxon>
    </lineage>
</organism>
<dbReference type="AlphaFoldDB" id="A0A7G9T3Q0"/>
<accession>A0A7G9T3Q0</accession>
<dbReference type="PANTHER" id="PTHR34139:SF1">
    <property type="entry name" value="RNASE MJ1380-RELATED"/>
    <property type="match status" value="1"/>
</dbReference>
<dbReference type="GO" id="GO:0000166">
    <property type="term" value="F:nucleotide binding"/>
    <property type="evidence" value="ECO:0007669"/>
    <property type="project" value="UniProtKB-KW"/>
</dbReference>
<dbReference type="EMBL" id="CP060724">
    <property type="protein sequence ID" value="QNN74725.1"/>
    <property type="molecule type" value="Genomic_DNA"/>
</dbReference>
<dbReference type="RefSeq" id="WP_187528560.1">
    <property type="nucleotide sequence ID" value="NZ_CP060724.1"/>
</dbReference>
<dbReference type="InterPro" id="IPR051813">
    <property type="entry name" value="HepT_RNase_toxin"/>
</dbReference>
<evidence type="ECO:0000256" key="1">
    <source>
        <dbReference type="ARBA" id="ARBA00022553"/>
    </source>
</evidence>
<dbReference type="GO" id="GO:0016787">
    <property type="term" value="F:hydrolase activity"/>
    <property type="evidence" value="ECO:0007669"/>
    <property type="project" value="UniProtKB-KW"/>
</dbReference>
<evidence type="ECO:0000256" key="2">
    <source>
        <dbReference type="ARBA" id="ARBA00022649"/>
    </source>
</evidence>
<dbReference type="GO" id="GO:0004540">
    <property type="term" value="F:RNA nuclease activity"/>
    <property type="evidence" value="ECO:0007669"/>
    <property type="project" value="InterPro"/>
</dbReference>
<evidence type="ECO:0000256" key="5">
    <source>
        <dbReference type="ARBA" id="ARBA00022801"/>
    </source>
</evidence>
<evidence type="ECO:0000256" key="4">
    <source>
        <dbReference type="ARBA" id="ARBA00022741"/>
    </source>
</evidence>
<name>A0A7G9T3Q0_9LACO</name>
<dbReference type="Gene3D" id="1.20.120.580">
    <property type="entry name" value="bsu32300-like"/>
    <property type="match status" value="1"/>
</dbReference>
<dbReference type="Proteomes" id="UP000515800">
    <property type="component" value="Chromosome"/>
</dbReference>
<proteinExistence type="inferred from homology"/>
<sequence length="119" mass="13998">MSNNKDIRYLESMLIYLDQVNDIASSKPMDLIITEYGLELSSILMKLTQVGELVGRLSFNTIEEYPDVPWRELKGLRNVIVHEYEDIRLQEIKNIILNNIPDTEEQLRNVLQNEIRKSY</sequence>
<keyword evidence="3" id="KW-0540">Nuclease</keyword>
<evidence type="ECO:0000256" key="6">
    <source>
        <dbReference type="ARBA" id="ARBA00024207"/>
    </source>
</evidence>
<reference evidence="7 8" key="1">
    <citation type="submission" date="2020-08" db="EMBL/GenBank/DDBJ databases">
        <title>Genome sequence of Weissella diestrammenae KACC 16890T.</title>
        <authorList>
            <person name="Hyun D.-W."/>
            <person name="Bae J.-W."/>
        </authorList>
    </citation>
    <scope>NUCLEOTIDE SEQUENCE [LARGE SCALE GENOMIC DNA]</scope>
    <source>
        <strain evidence="7 8">KACC 16890</strain>
    </source>
</reference>
<dbReference type="InterPro" id="IPR037038">
    <property type="entry name" value="HepT-like_sf"/>
</dbReference>
<keyword evidence="2" id="KW-1277">Toxin-antitoxin system</keyword>